<name>A0A0G0X7T7_9BACT</name>
<sequence>MTYIVQTFQLGSSTVVTLPKGLGIKPGQKLKVEKQGKKVILKEKKLSEVEVDKLVKKLSGHLKLERHLNAEELDLLYEESYK</sequence>
<accession>A0A0G0X7T7</accession>
<comment type="caution">
    <text evidence="2">The sequence shown here is derived from an EMBL/GenBank/DDBJ whole genome shotgun (WGS) entry which is preliminary data.</text>
</comment>
<dbReference type="SMART" id="SM00966">
    <property type="entry name" value="SpoVT_AbrB"/>
    <property type="match status" value="1"/>
</dbReference>
<dbReference type="GO" id="GO:0003677">
    <property type="term" value="F:DNA binding"/>
    <property type="evidence" value="ECO:0007669"/>
    <property type="project" value="InterPro"/>
</dbReference>
<dbReference type="InterPro" id="IPR007159">
    <property type="entry name" value="SpoVT-AbrB_dom"/>
</dbReference>
<evidence type="ECO:0000313" key="3">
    <source>
        <dbReference type="Proteomes" id="UP000034601"/>
    </source>
</evidence>
<organism evidence="2 3">
    <name type="scientific">Candidatus Daviesbacteria bacterium GW2011_GWA2_40_9</name>
    <dbReference type="NCBI Taxonomy" id="1618424"/>
    <lineage>
        <taxon>Bacteria</taxon>
        <taxon>Candidatus Daviesiibacteriota</taxon>
    </lineage>
</organism>
<evidence type="ECO:0000313" key="2">
    <source>
        <dbReference type="EMBL" id="KKR83702.1"/>
    </source>
</evidence>
<evidence type="ECO:0000259" key="1">
    <source>
        <dbReference type="SMART" id="SM00966"/>
    </source>
</evidence>
<reference evidence="2 3" key="1">
    <citation type="journal article" date="2015" name="Nature">
        <title>rRNA introns, odd ribosomes, and small enigmatic genomes across a large radiation of phyla.</title>
        <authorList>
            <person name="Brown C.T."/>
            <person name="Hug L.A."/>
            <person name="Thomas B.C."/>
            <person name="Sharon I."/>
            <person name="Castelle C.J."/>
            <person name="Singh A."/>
            <person name="Wilkins M.J."/>
            <person name="Williams K.H."/>
            <person name="Banfield J.F."/>
        </authorList>
    </citation>
    <scope>NUCLEOTIDE SEQUENCE [LARGE SCALE GENOMIC DNA]</scope>
</reference>
<gene>
    <name evidence="2" type="ORF">UU29_C0002G0015</name>
</gene>
<feature type="domain" description="SpoVT-AbrB" evidence="1">
    <location>
        <begin position="8"/>
        <end position="47"/>
    </location>
</feature>
<dbReference type="SUPFAM" id="SSF89447">
    <property type="entry name" value="AbrB/MazE/MraZ-like"/>
    <property type="match status" value="1"/>
</dbReference>
<dbReference type="Proteomes" id="UP000034601">
    <property type="component" value="Unassembled WGS sequence"/>
</dbReference>
<proteinExistence type="predicted"/>
<dbReference type="InterPro" id="IPR037914">
    <property type="entry name" value="SpoVT-AbrB_sf"/>
</dbReference>
<dbReference type="AlphaFoldDB" id="A0A0G0X7T7"/>
<dbReference type="EMBL" id="LCAB01000002">
    <property type="protein sequence ID" value="KKR83702.1"/>
    <property type="molecule type" value="Genomic_DNA"/>
</dbReference>
<protein>
    <recommendedName>
        <fullName evidence="1">SpoVT-AbrB domain-containing protein</fullName>
    </recommendedName>
</protein>